<dbReference type="EMBL" id="QJKC01000004">
    <property type="protein sequence ID" value="PXX49475.1"/>
    <property type="molecule type" value="Genomic_DNA"/>
</dbReference>
<dbReference type="SUPFAM" id="SSF54909">
    <property type="entry name" value="Dimeric alpha+beta barrel"/>
    <property type="match status" value="1"/>
</dbReference>
<dbReference type="RefSeq" id="WP_089085887.1">
    <property type="nucleotide sequence ID" value="NZ_AP018823.1"/>
</dbReference>
<gene>
    <name evidence="5" type="ORF">DFR38_104117</name>
</gene>
<proteinExistence type="predicted"/>
<feature type="domain" description="HTH asnC-type" evidence="4">
    <location>
        <begin position="6"/>
        <end position="67"/>
    </location>
</feature>
<dbReference type="CDD" id="cd00090">
    <property type="entry name" value="HTH_ARSR"/>
    <property type="match status" value="1"/>
</dbReference>
<dbReference type="Gene3D" id="1.10.10.10">
    <property type="entry name" value="Winged helix-like DNA-binding domain superfamily/Winged helix DNA-binding domain"/>
    <property type="match status" value="1"/>
</dbReference>
<dbReference type="GO" id="GO:0043200">
    <property type="term" value="P:response to amino acid"/>
    <property type="evidence" value="ECO:0007669"/>
    <property type="project" value="TreeGrafter"/>
</dbReference>
<dbReference type="Gene3D" id="3.30.70.920">
    <property type="match status" value="1"/>
</dbReference>
<comment type="caution">
    <text evidence="5">The sequence shown here is derived from an EMBL/GenBank/DDBJ whole genome shotgun (WGS) entry which is preliminary data.</text>
</comment>
<dbReference type="PRINTS" id="PR00033">
    <property type="entry name" value="HTHASNC"/>
</dbReference>
<dbReference type="InterPro" id="IPR000485">
    <property type="entry name" value="AsnC-type_HTH_dom"/>
</dbReference>
<dbReference type="InterPro" id="IPR011991">
    <property type="entry name" value="ArsR-like_HTH"/>
</dbReference>
<dbReference type="Pfam" id="PF13412">
    <property type="entry name" value="HTH_24"/>
    <property type="match status" value="1"/>
</dbReference>
<dbReference type="AlphaFoldDB" id="A0A318JNA1"/>
<keyword evidence="3" id="KW-0804">Transcription</keyword>
<dbReference type="InterPro" id="IPR019887">
    <property type="entry name" value="Tscrpt_reg_AsnC/Lrp_C"/>
</dbReference>
<name>A0A318JNA1_9NEIS</name>
<keyword evidence="6" id="KW-1185">Reference proteome</keyword>
<dbReference type="Proteomes" id="UP000248395">
    <property type="component" value="Unassembled WGS sequence"/>
</dbReference>
<dbReference type="InterPro" id="IPR036388">
    <property type="entry name" value="WH-like_DNA-bd_sf"/>
</dbReference>
<evidence type="ECO:0000259" key="4">
    <source>
        <dbReference type="PROSITE" id="PS50956"/>
    </source>
</evidence>
<dbReference type="SUPFAM" id="SSF46785">
    <property type="entry name" value="Winged helix' DNA-binding domain"/>
    <property type="match status" value="1"/>
</dbReference>
<dbReference type="PANTHER" id="PTHR30154:SF46">
    <property type="entry name" value="TRANSCRIPTIONAL REGULATORY PROTEIN"/>
    <property type="match status" value="1"/>
</dbReference>
<dbReference type="InterPro" id="IPR019885">
    <property type="entry name" value="Tscrpt_reg_HTH_AsnC-type_CS"/>
</dbReference>
<dbReference type="InterPro" id="IPR019888">
    <property type="entry name" value="Tscrpt_reg_AsnC-like"/>
</dbReference>
<protein>
    <submittedName>
        <fullName evidence="5">AsnC family transcriptional regulator</fullName>
    </submittedName>
</protein>
<accession>A0A318JNA1</accession>
<keyword evidence="1" id="KW-0805">Transcription regulation</keyword>
<evidence type="ECO:0000313" key="5">
    <source>
        <dbReference type="EMBL" id="PXX49475.1"/>
    </source>
</evidence>
<dbReference type="Pfam" id="PF01037">
    <property type="entry name" value="AsnC_trans_reg"/>
    <property type="match status" value="1"/>
</dbReference>
<keyword evidence="2" id="KW-0238">DNA-binding</keyword>
<evidence type="ECO:0000313" key="6">
    <source>
        <dbReference type="Proteomes" id="UP000248395"/>
    </source>
</evidence>
<evidence type="ECO:0000256" key="1">
    <source>
        <dbReference type="ARBA" id="ARBA00023015"/>
    </source>
</evidence>
<dbReference type="GO" id="GO:0005829">
    <property type="term" value="C:cytosol"/>
    <property type="evidence" value="ECO:0007669"/>
    <property type="project" value="TreeGrafter"/>
</dbReference>
<dbReference type="GO" id="GO:0006355">
    <property type="term" value="P:regulation of DNA-templated transcription"/>
    <property type="evidence" value="ECO:0007669"/>
    <property type="project" value="UniProtKB-ARBA"/>
</dbReference>
<dbReference type="PANTHER" id="PTHR30154">
    <property type="entry name" value="LEUCINE-RESPONSIVE REGULATORY PROTEIN"/>
    <property type="match status" value="1"/>
</dbReference>
<sequence length="161" mass="18435">MPSLTLDKTDLRILSELQLNGRLTNVELAERVALSPSPCLRRLKQLEESGVIRQYVALLDPAKIGLGLQAYVRVVLEKRGNTHVQSFIDAVQRWPEVINCFAMTGEMDYLLQVYFEDLEHFSRFVMDELLQQQGVEDVKSSFVLKEIKRTTSLPLSQLRSL</sequence>
<dbReference type="FunFam" id="1.10.10.10:FF:000492">
    <property type="entry name" value="Transcriptional regulator, AsnC family"/>
    <property type="match status" value="1"/>
</dbReference>
<organism evidence="5 6">
    <name type="scientific">Aquitalea magnusonii</name>
    <dbReference type="NCBI Taxonomy" id="332411"/>
    <lineage>
        <taxon>Bacteria</taxon>
        <taxon>Pseudomonadati</taxon>
        <taxon>Pseudomonadota</taxon>
        <taxon>Betaproteobacteria</taxon>
        <taxon>Neisseriales</taxon>
        <taxon>Chromobacteriaceae</taxon>
        <taxon>Aquitalea</taxon>
    </lineage>
</organism>
<reference evidence="5 6" key="1">
    <citation type="submission" date="2018-05" db="EMBL/GenBank/DDBJ databases">
        <title>Genomic Encyclopedia of Type Strains, Phase IV (KMG-IV): sequencing the most valuable type-strain genomes for metagenomic binning, comparative biology and taxonomic classification.</title>
        <authorList>
            <person name="Goeker M."/>
        </authorList>
    </citation>
    <scope>NUCLEOTIDE SEQUENCE [LARGE SCALE GENOMIC DNA]</scope>
    <source>
        <strain evidence="5 6">DSM 25134</strain>
    </source>
</reference>
<evidence type="ECO:0000256" key="3">
    <source>
        <dbReference type="ARBA" id="ARBA00023163"/>
    </source>
</evidence>
<dbReference type="InterPro" id="IPR011008">
    <property type="entry name" value="Dimeric_a/b-barrel"/>
</dbReference>
<dbReference type="InterPro" id="IPR036390">
    <property type="entry name" value="WH_DNA-bd_sf"/>
</dbReference>
<dbReference type="FunFam" id="3.30.70.920:FF:000008">
    <property type="entry name" value="Transcriptional regulator, AsnC family"/>
    <property type="match status" value="1"/>
</dbReference>
<evidence type="ECO:0000256" key="2">
    <source>
        <dbReference type="ARBA" id="ARBA00023125"/>
    </source>
</evidence>
<dbReference type="PROSITE" id="PS50956">
    <property type="entry name" value="HTH_ASNC_2"/>
    <property type="match status" value="1"/>
</dbReference>
<dbReference type="SMART" id="SM00344">
    <property type="entry name" value="HTH_ASNC"/>
    <property type="match status" value="1"/>
</dbReference>
<dbReference type="GO" id="GO:0043565">
    <property type="term" value="F:sequence-specific DNA binding"/>
    <property type="evidence" value="ECO:0007669"/>
    <property type="project" value="InterPro"/>
</dbReference>
<dbReference type="OrthoDB" id="8526125at2"/>
<dbReference type="PROSITE" id="PS00519">
    <property type="entry name" value="HTH_ASNC_1"/>
    <property type="match status" value="1"/>
</dbReference>